<dbReference type="AlphaFoldDB" id="A0A819Q974"/>
<evidence type="ECO:0000256" key="2">
    <source>
        <dbReference type="SAM" id="Phobius"/>
    </source>
</evidence>
<reference evidence="4" key="1">
    <citation type="submission" date="2021-02" db="EMBL/GenBank/DDBJ databases">
        <authorList>
            <person name="Nowell W R."/>
        </authorList>
    </citation>
    <scope>NUCLEOTIDE SEQUENCE</scope>
</reference>
<feature type="compositionally biased region" description="Low complexity" evidence="1">
    <location>
        <begin position="57"/>
        <end position="79"/>
    </location>
</feature>
<keyword evidence="2" id="KW-0812">Transmembrane</keyword>
<dbReference type="EMBL" id="CAJNON010000369">
    <property type="protein sequence ID" value="CAF1224170.1"/>
    <property type="molecule type" value="Genomic_DNA"/>
</dbReference>
<dbReference type="EMBL" id="CAJOAY010003525">
    <property type="protein sequence ID" value="CAF4026870.1"/>
    <property type="molecule type" value="Genomic_DNA"/>
</dbReference>
<dbReference type="Proteomes" id="UP000663881">
    <property type="component" value="Unassembled WGS sequence"/>
</dbReference>
<protein>
    <submittedName>
        <fullName evidence="4">Uncharacterized protein</fullName>
    </submittedName>
</protein>
<dbReference type="InterPro" id="IPR031851">
    <property type="entry name" value="DUF4750"/>
</dbReference>
<evidence type="ECO:0000313" key="5">
    <source>
        <dbReference type="Proteomes" id="UP000663881"/>
    </source>
</evidence>
<evidence type="ECO:0000256" key="1">
    <source>
        <dbReference type="SAM" id="MobiDB-lite"/>
    </source>
</evidence>
<sequence length="87" mass="10213">MTETNSLRYWSALIFSSVVSIIVALAIIGLSWYLLWKFVLIRFGVIRALFQLNNNDQQQSSTSSTATSRQQQQQQQQVQRRQHIRRE</sequence>
<gene>
    <name evidence="4" type="ORF">OKA104_LOCUS31322</name>
    <name evidence="3" type="ORF">VCS650_LOCUS26887</name>
</gene>
<organism evidence="4 5">
    <name type="scientific">Adineta steineri</name>
    <dbReference type="NCBI Taxonomy" id="433720"/>
    <lineage>
        <taxon>Eukaryota</taxon>
        <taxon>Metazoa</taxon>
        <taxon>Spiralia</taxon>
        <taxon>Gnathifera</taxon>
        <taxon>Rotifera</taxon>
        <taxon>Eurotatoria</taxon>
        <taxon>Bdelloidea</taxon>
        <taxon>Adinetida</taxon>
        <taxon>Adinetidae</taxon>
        <taxon>Adineta</taxon>
    </lineage>
</organism>
<proteinExistence type="predicted"/>
<keyword evidence="2" id="KW-0472">Membrane</keyword>
<evidence type="ECO:0000313" key="4">
    <source>
        <dbReference type="EMBL" id="CAF4026870.1"/>
    </source>
</evidence>
<name>A0A819Q974_9BILA</name>
<keyword evidence="2" id="KW-1133">Transmembrane helix</keyword>
<comment type="caution">
    <text evidence="4">The sequence shown here is derived from an EMBL/GenBank/DDBJ whole genome shotgun (WGS) entry which is preliminary data.</text>
</comment>
<accession>A0A819Q974</accession>
<evidence type="ECO:0000313" key="3">
    <source>
        <dbReference type="EMBL" id="CAF1224170.1"/>
    </source>
</evidence>
<feature type="region of interest" description="Disordered" evidence="1">
    <location>
        <begin position="57"/>
        <end position="87"/>
    </location>
</feature>
<feature type="transmembrane region" description="Helical" evidence="2">
    <location>
        <begin position="12"/>
        <end position="35"/>
    </location>
</feature>
<dbReference type="Pfam" id="PF15938">
    <property type="entry name" value="DUF4750"/>
    <property type="match status" value="1"/>
</dbReference>
<dbReference type="Proteomes" id="UP000663891">
    <property type="component" value="Unassembled WGS sequence"/>
</dbReference>